<dbReference type="GO" id="GO:0005975">
    <property type="term" value="P:carbohydrate metabolic process"/>
    <property type="evidence" value="ECO:0007669"/>
    <property type="project" value="InterPro"/>
</dbReference>
<evidence type="ECO:0000256" key="1">
    <source>
        <dbReference type="ARBA" id="ARBA00022723"/>
    </source>
</evidence>
<dbReference type="PANTHER" id="PTHR10587">
    <property type="entry name" value="GLYCOSYL TRANSFERASE-RELATED"/>
    <property type="match status" value="1"/>
</dbReference>
<keyword evidence="6" id="KW-1185">Reference proteome</keyword>
<evidence type="ECO:0000259" key="4">
    <source>
        <dbReference type="PROSITE" id="PS51677"/>
    </source>
</evidence>
<proteinExistence type="predicted"/>
<gene>
    <name evidence="5" type="ORF">Gilli_2647</name>
</gene>
<dbReference type="RefSeq" id="WP_006989570.1">
    <property type="nucleotide sequence ID" value="NZ_JH594606.1"/>
</dbReference>
<evidence type="ECO:0000313" key="5">
    <source>
        <dbReference type="EMBL" id="EHQ03263.1"/>
    </source>
</evidence>
<keyword evidence="1" id="KW-0479">Metal-binding</keyword>
<evidence type="ECO:0000256" key="3">
    <source>
        <dbReference type="SAM" id="MobiDB-lite"/>
    </source>
</evidence>
<feature type="region of interest" description="Disordered" evidence="3">
    <location>
        <begin position="116"/>
        <end position="142"/>
    </location>
</feature>
<dbReference type="Proteomes" id="UP000003844">
    <property type="component" value="Unassembled WGS sequence"/>
</dbReference>
<dbReference type="HOGENOM" id="CLU_021264_0_3_10"/>
<reference evidence="6" key="1">
    <citation type="journal article" date="2012" name="Stand. Genomic Sci.">
        <title>Genome sequence of the Antarctic rhodopsins-containing flavobacterium Gillisia limnaea type strain (R-8282(T)).</title>
        <authorList>
            <person name="Riedel T."/>
            <person name="Held B."/>
            <person name="Nolan M."/>
            <person name="Lucas S."/>
            <person name="Lapidus A."/>
            <person name="Tice H."/>
            <person name="Del Rio T.G."/>
            <person name="Cheng J.F."/>
            <person name="Han C."/>
            <person name="Tapia R."/>
            <person name="Goodwin L.A."/>
            <person name="Pitluck S."/>
            <person name="Liolios K."/>
            <person name="Mavromatis K."/>
            <person name="Pagani I."/>
            <person name="Ivanova N."/>
            <person name="Mikhailova N."/>
            <person name="Pati A."/>
            <person name="Chen A."/>
            <person name="Palaniappan K."/>
            <person name="Land M."/>
            <person name="Rohde M."/>
            <person name="Tindall B.J."/>
            <person name="Detter J.C."/>
            <person name="Goker M."/>
            <person name="Bristow J."/>
            <person name="Eisen J.A."/>
            <person name="Markowitz V."/>
            <person name="Hugenholtz P."/>
            <person name="Kyrpides N.C."/>
            <person name="Klenk H.P."/>
            <person name="Woyke T."/>
        </authorList>
    </citation>
    <scope>NUCLEOTIDE SEQUENCE [LARGE SCALE GENOMIC DNA]</scope>
    <source>
        <strain evidence="6">DSM 15749 / LMG 21470 / R-8282</strain>
    </source>
</reference>
<dbReference type="Pfam" id="PF01522">
    <property type="entry name" value="Polysacc_deac_1"/>
    <property type="match status" value="1"/>
</dbReference>
<dbReference type="PROSITE" id="PS51677">
    <property type="entry name" value="NODB"/>
    <property type="match status" value="1"/>
</dbReference>
<dbReference type="GO" id="GO:0016020">
    <property type="term" value="C:membrane"/>
    <property type="evidence" value="ECO:0007669"/>
    <property type="project" value="TreeGrafter"/>
</dbReference>
<evidence type="ECO:0000256" key="2">
    <source>
        <dbReference type="ARBA" id="ARBA00022801"/>
    </source>
</evidence>
<accession>H2BYC4</accession>
<dbReference type="STRING" id="865937.Gilli_2647"/>
<dbReference type="CDD" id="cd10917">
    <property type="entry name" value="CE4_NodB_like_6s_7s"/>
    <property type="match status" value="1"/>
</dbReference>
<dbReference type="InterPro" id="IPR011330">
    <property type="entry name" value="Glyco_hydro/deAcase_b/a-brl"/>
</dbReference>
<dbReference type="EMBL" id="JH594606">
    <property type="protein sequence ID" value="EHQ03263.1"/>
    <property type="molecule type" value="Genomic_DNA"/>
</dbReference>
<protein>
    <submittedName>
        <fullName evidence="5">Polysaccharide deacetylase</fullName>
    </submittedName>
</protein>
<name>H2BYC4_GILLR</name>
<dbReference type="GO" id="GO:0046872">
    <property type="term" value="F:metal ion binding"/>
    <property type="evidence" value="ECO:0007669"/>
    <property type="project" value="UniProtKB-KW"/>
</dbReference>
<organism evidence="5 6">
    <name type="scientific">Gillisia limnaea (strain DSM 15749 / LMG 21470 / R-8282)</name>
    <dbReference type="NCBI Taxonomy" id="865937"/>
    <lineage>
        <taxon>Bacteria</taxon>
        <taxon>Pseudomonadati</taxon>
        <taxon>Bacteroidota</taxon>
        <taxon>Flavobacteriia</taxon>
        <taxon>Flavobacteriales</taxon>
        <taxon>Flavobacteriaceae</taxon>
        <taxon>Gillisia</taxon>
    </lineage>
</organism>
<evidence type="ECO:0000313" key="6">
    <source>
        <dbReference type="Proteomes" id="UP000003844"/>
    </source>
</evidence>
<dbReference type="InterPro" id="IPR050248">
    <property type="entry name" value="Polysacc_deacetylase_ArnD"/>
</dbReference>
<dbReference type="GO" id="GO:0016810">
    <property type="term" value="F:hydrolase activity, acting on carbon-nitrogen (but not peptide) bonds"/>
    <property type="evidence" value="ECO:0007669"/>
    <property type="project" value="InterPro"/>
</dbReference>
<dbReference type="eggNOG" id="COG0726">
    <property type="taxonomic scope" value="Bacteria"/>
</dbReference>
<sequence length="231" mass="26372">MAYFKKISTLGKLLFPSLFWKMPSKQKILYLTFDDGPNPEITPWVLTILNEFKAKATFFCVGENVANHPDIFQQILTEGHHIGNHTYNHIKGWKTSEKDYLENVYLTEEVIQKNVNKPDNPGEIRSSGLNPHSEPKTQPSKLFRPPYGKILPGQIKKLQKLGYEIVMWDVISGDFDAKLSAEDCYKNVIKNCSSGSIVVFHDSIKAAKKMKEVLPGVLKYYQEKGFEFKAV</sequence>
<dbReference type="PANTHER" id="PTHR10587:SF133">
    <property type="entry name" value="CHITIN DEACETYLASE 1-RELATED"/>
    <property type="match status" value="1"/>
</dbReference>
<feature type="domain" description="NodB homology" evidence="4">
    <location>
        <begin position="27"/>
        <end position="229"/>
    </location>
</feature>
<dbReference type="Gene3D" id="3.20.20.370">
    <property type="entry name" value="Glycoside hydrolase/deacetylase"/>
    <property type="match status" value="1"/>
</dbReference>
<dbReference type="AlphaFoldDB" id="H2BYC4"/>
<dbReference type="SUPFAM" id="SSF88713">
    <property type="entry name" value="Glycoside hydrolase/deacetylase"/>
    <property type="match status" value="1"/>
</dbReference>
<dbReference type="OrthoDB" id="9812065at2"/>
<keyword evidence="2" id="KW-0378">Hydrolase</keyword>
<dbReference type="InterPro" id="IPR002509">
    <property type="entry name" value="NODB_dom"/>
</dbReference>